<dbReference type="Pfam" id="PF00631">
    <property type="entry name" value="G-gamma"/>
    <property type="match status" value="1"/>
</dbReference>
<keyword evidence="8" id="KW-0807">Transducer</keyword>
<dbReference type="FunFam" id="4.10.260.10:FF:000003">
    <property type="entry name" value="G-protein complex gamma subunit Ste18/GpgA"/>
    <property type="match status" value="1"/>
</dbReference>
<name>A0A1E3P267_WICAA</name>
<evidence type="ECO:0000256" key="2">
    <source>
        <dbReference type="ARBA" id="ARBA00007431"/>
    </source>
</evidence>
<dbReference type="AlphaFoldDB" id="A0A1E3P267"/>
<dbReference type="PANTHER" id="PTHR28189">
    <property type="entry name" value="GUANINE NUCLEOTIDE-BINDING PROTEIN SUBUNIT GAMMA"/>
    <property type="match status" value="1"/>
</dbReference>
<dbReference type="GO" id="GO:0005834">
    <property type="term" value="C:heterotrimeric G-protein complex"/>
    <property type="evidence" value="ECO:0007669"/>
    <property type="project" value="EnsemblFungi"/>
</dbReference>
<organism evidence="13 14">
    <name type="scientific">Wickerhamomyces anomalus (strain ATCC 58044 / CBS 1984 / NCYC 433 / NRRL Y-366-8)</name>
    <name type="common">Yeast</name>
    <name type="synonym">Hansenula anomala</name>
    <dbReference type="NCBI Taxonomy" id="683960"/>
    <lineage>
        <taxon>Eukaryota</taxon>
        <taxon>Fungi</taxon>
        <taxon>Dikarya</taxon>
        <taxon>Ascomycota</taxon>
        <taxon>Saccharomycotina</taxon>
        <taxon>Saccharomycetes</taxon>
        <taxon>Phaffomycetales</taxon>
        <taxon>Wickerhamomycetaceae</taxon>
        <taxon>Wickerhamomyces</taxon>
    </lineage>
</organism>
<dbReference type="OrthoDB" id="3980512at2759"/>
<dbReference type="GO" id="GO:0031681">
    <property type="term" value="F:G-protein beta-subunit binding"/>
    <property type="evidence" value="ECO:0007669"/>
    <property type="project" value="EnsemblFungi"/>
</dbReference>
<comment type="subcellular location">
    <subcellularLocation>
        <location evidence="1">Membrane</location>
        <topology evidence="1">Peripheral membrane protein</topology>
    </subcellularLocation>
</comment>
<dbReference type="GO" id="GO:0031680">
    <property type="term" value="C:G-protein beta/gamma-subunit complex"/>
    <property type="evidence" value="ECO:0007669"/>
    <property type="project" value="EnsemblFungi"/>
</dbReference>
<evidence type="ECO:0000313" key="14">
    <source>
        <dbReference type="Proteomes" id="UP000094112"/>
    </source>
</evidence>
<comment type="subunit">
    <text evidence="3">G proteins are composed of 3 units, alpha, beta and gamma.</text>
</comment>
<keyword evidence="14" id="KW-1185">Reference proteome</keyword>
<accession>A0A1E3P267</accession>
<keyword evidence="5" id="KW-0488">Methylation</keyword>
<evidence type="ECO:0000256" key="4">
    <source>
        <dbReference type="ARBA" id="ARBA00016111"/>
    </source>
</evidence>
<evidence type="ECO:0000256" key="6">
    <source>
        <dbReference type="ARBA" id="ARBA00023136"/>
    </source>
</evidence>
<dbReference type="GO" id="GO:0000750">
    <property type="term" value="P:pheromone-dependent signal transduction involved in conjugation with cellular fusion"/>
    <property type="evidence" value="ECO:0007669"/>
    <property type="project" value="EnsemblFungi"/>
</dbReference>
<evidence type="ECO:0000256" key="3">
    <source>
        <dbReference type="ARBA" id="ARBA00011581"/>
    </source>
</evidence>
<comment type="similarity">
    <text evidence="2">Belongs to the G protein gamma family.</text>
</comment>
<evidence type="ECO:0000256" key="5">
    <source>
        <dbReference type="ARBA" id="ARBA00022481"/>
    </source>
</evidence>
<evidence type="ECO:0000259" key="12">
    <source>
        <dbReference type="SMART" id="SM01224"/>
    </source>
</evidence>
<feature type="region of interest" description="Disordered" evidence="11">
    <location>
        <begin position="1"/>
        <end position="22"/>
    </location>
</feature>
<dbReference type="SMART" id="SM01224">
    <property type="entry name" value="G_gamma"/>
    <property type="match status" value="1"/>
</dbReference>
<dbReference type="STRING" id="683960.A0A1E3P267"/>
<dbReference type="GO" id="GO:0120171">
    <property type="term" value="C:Cdc24p-Far1p-Gbetagamma complex"/>
    <property type="evidence" value="ECO:0007669"/>
    <property type="project" value="EnsemblFungi"/>
</dbReference>
<dbReference type="InterPro" id="IPR041848">
    <property type="entry name" value="Ste18_fungal"/>
</dbReference>
<keyword evidence="9" id="KW-0449">Lipoprotein</keyword>
<gene>
    <name evidence="13" type="ORF">WICANDRAFT_62177</name>
</gene>
<dbReference type="Gene3D" id="4.10.260.10">
    <property type="entry name" value="Transducin (heterotrimeric G protein), gamma chain"/>
    <property type="match status" value="1"/>
</dbReference>
<sequence>MSEPSTPLTNSGSFSQHSSPNKKSAIQQKLLILKLKRINELNNRLKDTLSKDRIYASNASYSIIDYTQSHKDYAIPEIWGNLQPGENPFRNNRFQQKTGGGGQDQGGCCTIM</sequence>
<evidence type="ECO:0000313" key="13">
    <source>
        <dbReference type="EMBL" id="ODQ59589.1"/>
    </source>
</evidence>
<evidence type="ECO:0000256" key="9">
    <source>
        <dbReference type="ARBA" id="ARBA00023288"/>
    </source>
</evidence>
<keyword evidence="6" id="KW-0472">Membrane</keyword>
<dbReference type="InterPro" id="IPR015898">
    <property type="entry name" value="G-protein_gamma-like_dom"/>
</dbReference>
<evidence type="ECO:0000256" key="8">
    <source>
        <dbReference type="ARBA" id="ARBA00023224"/>
    </source>
</evidence>
<dbReference type="RefSeq" id="XP_019038796.1">
    <property type="nucleotide sequence ID" value="XM_019183321.1"/>
</dbReference>
<proteinExistence type="inferred from homology"/>
<evidence type="ECO:0000256" key="7">
    <source>
        <dbReference type="ARBA" id="ARBA00023139"/>
    </source>
</evidence>
<dbReference type="GeneID" id="30200567"/>
<dbReference type="InterPro" id="IPR036284">
    <property type="entry name" value="GGL_sf"/>
</dbReference>
<feature type="compositionally biased region" description="Polar residues" evidence="11">
    <location>
        <begin position="1"/>
        <end position="21"/>
    </location>
</feature>
<reference evidence="13 14" key="1">
    <citation type="journal article" date="2016" name="Proc. Natl. Acad. Sci. U.S.A.">
        <title>Comparative genomics of biotechnologically important yeasts.</title>
        <authorList>
            <person name="Riley R."/>
            <person name="Haridas S."/>
            <person name="Wolfe K.H."/>
            <person name="Lopes M.R."/>
            <person name="Hittinger C.T."/>
            <person name="Goeker M."/>
            <person name="Salamov A.A."/>
            <person name="Wisecaver J.H."/>
            <person name="Long T.M."/>
            <person name="Calvey C.H."/>
            <person name="Aerts A.L."/>
            <person name="Barry K.W."/>
            <person name="Choi C."/>
            <person name="Clum A."/>
            <person name="Coughlan A.Y."/>
            <person name="Deshpande S."/>
            <person name="Douglass A.P."/>
            <person name="Hanson S.J."/>
            <person name="Klenk H.-P."/>
            <person name="LaButti K.M."/>
            <person name="Lapidus A."/>
            <person name="Lindquist E.A."/>
            <person name="Lipzen A.M."/>
            <person name="Meier-Kolthoff J.P."/>
            <person name="Ohm R.A."/>
            <person name="Otillar R.P."/>
            <person name="Pangilinan J.L."/>
            <person name="Peng Y."/>
            <person name="Rokas A."/>
            <person name="Rosa C.A."/>
            <person name="Scheuner C."/>
            <person name="Sibirny A.A."/>
            <person name="Slot J.C."/>
            <person name="Stielow J.B."/>
            <person name="Sun H."/>
            <person name="Kurtzman C.P."/>
            <person name="Blackwell M."/>
            <person name="Grigoriev I.V."/>
            <person name="Jeffries T.W."/>
        </authorList>
    </citation>
    <scope>NUCLEOTIDE SEQUENCE [LARGE SCALE GENOMIC DNA]</scope>
    <source>
        <strain evidence="14">ATCC 58044 / CBS 1984 / NCYC 433 / NRRL Y-366-8</strain>
    </source>
</reference>
<feature type="domain" description="G protein gamma" evidence="12">
    <location>
        <begin position="31"/>
        <end position="112"/>
    </location>
</feature>
<dbReference type="EMBL" id="KV454210">
    <property type="protein sequence ID" value="ODQ59589.1"/>
    <property type="molecule type" value="Genomic_DNA"/>
</dbReference>
<dbReference type="PANTHER" id="PTHR28189:SF1">
    <property type="entry name" value="GUANINE NUCLEOTIDE-BINDING PROTEIN SUBUNIT GAMMA"/>
    <property type="match status" value="1"/>
</dbReference>
<evidence type="ECO:0000256" key="1">
    <source>
        <dbReference type="ARBA" id="ARBA00004170"/>
    </source>
</evidence>
<protein>
    <recommendedName>
        <fullName evidence="4">Guanine nucleotide-binding protein subunit gamma</fullName>
    </recommendedName>
</protein>
<dbReference type="Proteomes" id="UP000094112">
    <property type="component" value="Unassembled WGS sequence"/>
</dbReference>
<dbReference type="GO" id="GO:0007186">
    <property type="term" value="P:G protein-coupled receptor signaling pathway"/>
    <property type="evidence" value="ECO:0007669"/>
    <property type="project" value="InterPro"/>
</dbReference>
<keyword evidence="7" id="KW-0564">Palmitate</keyword>
<evidence type="ECO:0000256" key="10">
    <source>
        <dbReference type="ARBA" id="ARBA00023289"/>
    </source>
</evidence>
<keyword evidence="10" id="KW-0636">Prenylation</keyword>
<evidence type="ECO:0000256" key="11">
    <source>
        <dbReference type="SAM" id="MobiDB-lite"/>
    </source>
</evidence>
<feature type="region of interest" description="Disordered" evidence="11">
    <location>
        <begin position="87"/>
        <end position="112"/>
    </location>
</feature>